<keyword evidence="3" id="KW-1185">Reference proteome</keyword>
<sequence length="118" mass="13092">MRKGRGGGRRKEEAEERGTEGRSLGFDKRLRGCEVAAEMGFSVHGDVLNVVGIDPVLEMINVPYCCEFEIRLMAFMGEGSSVSAVEKELLQQCSSNTLMGLCMLILALKQQIFKYLNL</sequence>
<organism evidence="2 3">
    <name type="scientific">Nyssa sinensis</name>
    <dbReference type="NCBI Taxonomy" id="561372"/>
    <lineage>
        <taxon>Eukaryota</taxon>
        <taxon>Viridiplantae</taxon>
        <taxon>Streptophyta</taxon>
        <taxon>Embryophyta</taxon>
        <taxon>Tracheophyta</taxon>
        <taxon>Spermatophyta</taxon>
        <taxon>Magnoliopsida</taxon>
        <taxon>eudicotyledons</taxon>
        <taxon>Gunneridae</taxon>
        <taxon>Pentapetalae</taxon>
        <taxon>asterids</taxon>
        <taxon>Cornales</taxon>
        <taxon>Nyssaceae</taxon>
        <taxon>Nyssa</taxon>
    </lineage>
</organism>
<dbReference type="EMBL" id="CM018033">
    <property type="protein sequence ID" value="KAA8544951.1"/>
    <property type="molecule type" value="Genomic_DNA"/>
</dbReference>
<evidence type="ECO:0000256" key="1">
    <source>
        <dbReference type="SAM" id="MobiDB-lite"/>
    </source>
</evidence>
<feature type="region of interest" description="Disordered" evidence="1">
    <location>
        <begin position="1"/>
        <end position="22"/>
    </location>
</feature>
<evidence type="ECO:0000313" key="3">
    <source>
        <dbReference type="Proteomes" id="UP000325577"/>
    </source>
</evidence>
<accession>A0A5J5BUJ5</accession>
<gene>
    <name evidence="2" type="ORF">F0562_019654</name>
</gene>
<evidence type="ECO:0000313" key="2">
    <source>
        <dbReference type="EMBL" id="KAA8544951.1"/>
    </source>
</evidence>
<protein>
    <submittedName>
        <fullName evidence="2">Uncharacterized protein</fullName>
    </submittedName>
</protein>
<dbReference type="Proteomes" id="UP000325577">
    <property type="component" value="Linkage Group LG10"/>
</dbReference>
<feature type="compositionally biased region" description="Basic and acidic residues" evidence="1">
    <location>
        <begin position="9"/>
        <end position="22"/>
    </location>
</feature>
<dbReference type="AlphaFoldDB" id="A0A5J5BUJ5"/>
<name>A0A5J5BUJ5_9ASTE</name>
<reference evidence="2 3" key="1">
    <citation type="submission" date="2019-09" db="EMBL/GenBank/DDBJ databases">
        <title>A chromosome-level genome assembly of the Chinese tupelo Nyssa sinensis.</title>
        <authorList>
            <person name="Yang X."/>
            <person name="Kang M."/>
            <person name="Yang Y."/>
            <person name="Xiong H."/>
            <person name="Wang M."/>
            <person name="Zhang Z."/>
            <person name="Wang Z."/>
            <person name="Wu H."/>
            <person name="Ma T."/>
            <person name="Liu J."/>
            <person name="Xi Z."/>
        </authorList>
    </citation>
    <scope>NUCLEOTIDE SEQUENCE [LARGE SCALE GENOMIC DNA]</scope>
    <source>
        <strain evidence="2">J267</strain>
        <tissue evidence="2">Leaf</tissue>
    </source>
</reference>
<proteinExistence type="predicted"/>